<keyword evidence="1" id="KW-1133">Transmembrane helix</keyword>
<keyword evidence="3" id="KW-1185">Reference proteome</keyword>
<keyword evidence="1" id="KW-0812">Transmembrane</keyword>
<dbReference type="InterPro" id="IPR017744">
    <property type="entry name" value="BcsG"/>
</dbReference>
<gene>
    <name evidence="2" type="ORF">GCM10007205_08110</name>
</gene>
<feature type="transmembrane region" description="Helical" evidence="1">
    <location>
        <begin position="116"/>
        <end position="135"/>
    </location>
</feature>
<protein>
    <recommendedName>
        <fullName evidence="4">Cellulose biosynthesis protein BcsG</fullName>
    </recommendedName>
</protein>
<comment type="caution">
    <text evidence="2">The sequence shown here is derived from an EMBL/GenBank/DDBJ whole genome shotgun (WGS) entry which is preliminary data.</text>
</comment>
<dbReference type="RefSeq" id="WP_188394922.1">
    <property type="nucleotide sequence ID" value="NZ_BMCG01000002.1"/>
</dbReference>
<sequence length="521" mass="58117">MHYWSLYFFAKFGLFLAEVIRFGWLSNLLLAIFVSLRFRDRRWRIAQQCIAIPVAIALLYSESNLPPIERALAAAKDLAGFSPGYLMELIGRFVNWRDLAIVAAMLLVYRLLASRIRFTSFAFLVIFMVPVVTHFRQPVDDRQAVMTARAGQAPLNAQDPAALLDAFYTEERARVPISFPATQSGRLPFDVVLLHVCSLSWDDLDFVGEGNPEILKRFDVIFRHFNSAASYSGPAALRVLRGNCGQTAHASLYSAVTDECSLFKNFTAAGYDAHALLNHDGVFGHFASDLETYSGLGQHPEIATEGEVAMRSFDGRPIYGDLSVLSRWWNAHRLNTPTGSTKPVALYYNTISLHDGNVVEGMKGRGSLQTYKPRLDKMLQDFDRFITQLEDAGRPVVVIMVPEHGAALRGDKVQIAGLREIPNPRVTLVPAAVKVIGMKNEGQPSPPVFVDHPTSYTALFTLLSSILGQEASTLDRLQLADMAKTLPATRFVSENEKIIVMQGENDYFMRSAEGTWIRYND</sequence>
<evidence type="ECO:0008006" key="4">
    <source>
        <dbReference type="Google" id="ProtNLM"/>
    </source>
</evidence>
<dbReference type="Gene3D" id="3.40.720.10">
    <property type="entry name" value="Alkaline Phosphatase, subunit A"/>
    <property type="match status" value="1"/>
</dbReference>
<name>A0A8J2XXG9_9BURK</name>
<reference evidence="2" key="2">
    <citation type="submission" date="2020-09" db="EMBL/GenBank/DDBJ databases">
        <authorList>
            <person name="Sun Q."/>
            <person name="Sedlacek I."/>
        </authorList>
    </citation>
    <scope>NUCLEOTIDE SEQUENCE</scope>
    <source>
        <strain evidence="2">CCM 7086</strain>
    </source>
</reference>
<accession>A0A8J2XXG9</accession>
<dbReference type="Pfam" id="PF11658">
    <property type="entry name" value="CBP_BcsG"/>
    <property type="match status" value="1"/>
</dbReference>
<reference evidence="2" key="1">
    <citation type="journal article" date="2014" name="Int. J. Syst. Evol. Microbiol.">
        <title>Complete genome sequence of Corynebacterium casei LMG S-19264T (=DSM 44701T), isolated from a smear-ripened cheese.</title>
        <authorList>
            <consortium name="US DOE Joint Genome Institute (JGI-PGF)"/>
            <person name="Walter F."/>
            <person name="Albersmeier A."/>
            <person name="Kalinowski J."/>
            <person name="Ruckert C."/>
        </authorList>
    </citation>
    <scope>NUCLEOTIDE SEQUENCE</scope>
    <source>
        <strain evidence="2">CCM 7086</strain>
    </source>
</reference>
<keyword evidence="1" id="KW-0472">Membrane</keyword>
<dbReference type="Proteomes" id="UP000620266">
    <property type="component" value="Unassembled WGS sequence"/>
</dbReference>
<proteinExistence type="predicted"/>
<evidence type="ECO:0000313" key="3">
    <source>
        <dbReference type="Proteomes" id="UP000620266"/>
    </source>
</evidence>
<evidence type="ECO:0000313" key="2">
    <source>
        <dbReference type="EMBL" id="GGC01182.1"/>
    </source>
</evidence>
<organism evidence="2 3">
    <name type="scientific">Oxalicibacterium flavum</name>
    <dbReference type="NCBI Taxonomy" id="179467"/>
    <lineage>
        <taxon>Bacteria</taxon>
        <taxon>Pseudomonadati</taxon>
        <taxon>Pseudomonadota</taxon>
        <taxon>Betaproteobacteria</taxon>
        <taxon>Burkholderiales</taxon>
        <taxon>Oxalobacteraceae</taxon>
        <taxon>Oxalicibacterium</taxon>
    </lineage>
</organism>
<feature type="transmembrane region" description="Helical" evidence="1">
    <location>
        <begin position="12"/>
        <end position="36"/>
    </location>
</feature>
<dbReference type="InterPro" id="IPR017850">
    <property type="entry name" value="Alkaline_phosphatase_core_sf"/>
</dbReference>
<dbReference type="AlphaFoldDB" id="A0A8J2XXG9"/>
<dbReference type="NCBIfam" id="TIGR03368">
    <property type="entry name" value="cellulose_yhjU"/>
    <property type="match status" value="1"/>
</dbReference>
<dbReference type="EMBL" id="BMCG01000002">
    <property type="protein sequence ID" value="GGC01182.1"/>
    <property type="molecule type" value="Genomic_DNA"/>
</dbReference>
<evidence type="ECO:0000256" key="1">
    <source>
        <dbReference type="SAM" id="Phobius"/>
    </source>
</evidence>